<evidence type="ECO:0000313" key="3">
    <source>
        <dbReference type="Proteomes" id="UP001305498"/>
    </source>
</evidence>
<feature type="transmembrane region" description="Helical" evidence="1">
    <location>
        <begin position="163"/>
        <end position="194"/>
    </location>
</feature>
<reference evidence="2 3" key="1">
    <citation type="submission" date="2023-02" db="EMBL/GenBank/DDBJ databases">
        <title>Microbacterium betulae sp. nov., isolated from birch wood.</title>
        <authorList>
            <person name="Pasciak M."/>
            <person name="Pawlik K.J."/>
            <person name="Martynowski D."/>
            <person name="Laczmanski L."/>
            <person name="Ciekot J."/>
            <person name="Szponar B."/>
            <person name="Wojcik-Fatla A."/>
            <person name="Mackiewicz B."/>
            <person name="Farian E."/>
            <person name="Cholewa G."/>
            <person name="Cholewa A."/>
            <person name="Dutkiewicz J."/>
        </authorList>
    </citation>
    <scope>NUCLEOTIDE SEQUENCE [LARGE SCALE GENOMIC DNA]</scope>
    <source>
        <strain evidence="2 3">AB</strain>
    </source>
</reference>
<dbReference type="Proteomes" id="UP001305498">
    <property type="component" value="Chromosome"/>
</dbReference>
<feature type="transmembrane region" description="Helical" evidence="1">
    <location>
        <begin position="125"/>
        <end position="143"/>
    </location>
</feature>
<feature type="transmembrane region" description="Helical" evidence="1">
    <location>
        <begin position="95"/>
        <end position="113"/>
    </location>
</feature>
<dbReference type="EMBL" id="CP118157">
    <property type="protein sequence ID" value="WOF22364.1"/>
    <property type="molecule type" value="Genomic_DNA"/>
</dbReference>
<proteinExistence type="predicted"/>
<evidence type="ECO:0000256" key="1">
    <source>
        <dbReference type="SAM" id="Phobius"/>
    </source>
</evidence>
<dbReference type="KEGG" id="mbet:N8K70_13345"/>
<keyword evidence="1" id="KW-1133">Transmembrane helix</keyword>
<keyword evidence="1" id="KW-0812">Transmembrane</keyword>
<dbReference type="AlphaFoldDB" id="A0AA97I522"/>
<evidence type="ECO:0000313" key="2">
    <source>
        <dbReference type="EMBL" id="WOF22364.1"/>
    </source>
</evidence>
<sequence>MEDKPLRRDFARQRPRRLRYSSRLDELFFQVAIILGFALGLAVTLLREEVLPDQFNRDANRIYNIASGRVPDFTDRSYTPVGIVYRWIGLGDAPTAAAIVGYLAASAVILVALFRTGRRTASLPVALYIVSAFLLSSIYLGQYSKDVFVLIPVVLLISLPRRILWDVVGVGAMLLYAYFFRDYWAIVAFAYAAYRLITLWQARIRYLLAGGAFASVAVGMAFFVALGVDPNHYRTVVQGHLNANTLIVPLEPAAQPLGGAVDVFVNYWLLYLPVLLPFTASIAYIVVMLGIGFAKLFPLMAARSEVRWPSRSVLDGSLARRALSLILAVGVVQAVFEPDYGSALRHFTPLMPLALVLMQSLRSGRLRAGRAPAWNWSGDSTRDVEASTIGPR</sequence>
<feature type="transmembrane region" description="Helical" evidence="1">
    <location>
        <begin position="274"/>
        <end position="297"/>
    </location>
</feature>
<organism evidence="2 3">
    <name type="scientific">Microbacterium betulae</name>
    <dbReference type="NCBI Taxonomy" id="2981139"/>
    <lineage>
        <taxon>Bacteria</taxon>
        <taxon>Bacillati</taxon>
        <taxon>Actinomycetota</taxon>
        <taxon>Actinomycetes</taxon>
        <taxon>Micrococcales</taxon>
        <taxon>Microbacteriaceae</taxon>
        <taxon>Microbacterium</taxon>
    </lineage>
</organism>
<name>A0AA97I522_9MICO</name>
<protein>
    <submittedName>
        <fullName evidence="2">Uncharacterized protein</fullName>
    </submittedName>
</protein>
<accession>A0AA97I522</accession>
<keyword evidence="1" id="KW-0472">Membrane</keyword>
<feature type="transmembrane region" description="Helical" evidence="1">
    <location>
        <begin position="27"/>
        <end position="46"/>
    </location>
</feature>
<keyword evidence="3" id="KW-1185">Reference proteome</keyword>
<dbReference type="RefSeq" id="WP_317138836.1">
    <property type="nucleotide sequence ID" value="NZ_CP118157.1"/>
</dbReference>
<feature type="transmembrane region" description="Helical" evidence="1">
    <location>
        <begin position="206"/>
        <end position="228"/>
    </location>
</feature>
<gene>
    <name evidence="2" type="ORF">N8K70_13345</name>
</gene>